<keyword evidence="13" id="KW-1185">Reference proteome</keyword>
<dbReference type="InterPro" id="IPR002637">
    <property type="entry name" value="RdgB/HAM1"/>
</dbReference>
<organism evidence="12 13">
    <name type="scientific">Fundicoccus ignavus</name>
    <dbReference type="NCBI Taxonomy" id="2664442"/>
    <lineage>
        <taxon>Bacteria</taxon>
        <taxon>Bacillati</taxon>
        <taxon>Bacillota</taxon>
        <taxon>Bacilli</taxon>
        <taxon>Lactobacillales</taxon>
        <taxon>Aerococcaceae</taxon>
        <taxon>Fundicoccus</taxon>
    </lineage>
</organism>
<evidence type="ECO:0000313" key="13">
    <source>
        <dbReference type="Proteomes" id="UP000430975"/>
    </source>
</evidence>
<feature type="binding site" evidence="10">
    <location>
        <position position="40"/>
    </location>
    <ligand>
        <name>Mg(2+)</name>
        <dbReference type="ChEBI" id="CHEBI:18420"/>
    </ligand>
</feature>
<feature type="binding site" evidence="10">
    <location>
        <begin position="7"/>
        <end position="12"/>
    </location>
    <ligand>
        <name>substrate</name>
    </ligand>
</feature>
<keyword evidence="7 10" id="KW-0546">Nucleotide metabolism</keyword>
<evidence type="ECO:0000256" key="5">
    <source>
        <dbReference type="ARBA" id="ARBA00022801"/>
    </source>
</evidence>
<comment type="function">
    <text evidence="10">Pyrophosphatase that catalyzes the hydrolysis of nucleoside triphosphates to their monophosphate derivatives, with a high preference for the non-canonical purine nucleotides XTP (xanthosine triphosphate), dITP (deoxyinosine triphosphate) and ITP. Seems to function as a house-cleaning enzyme that removes non-canonical purine nucleotides from the nucleotide pool, thus preventing their incorporation into DNA/RNA and avoiding chromosomal lesions.</text>
</comment>
<dbReference type="GO" id="GO:0036222">
    <property type="term" value="F:XTP diphosphatase activity"/>
    <property type="evidence" value="ECO:0007669"/>
    <property type="project" value="UniProtKB-UniRule"/>
</dbReference>
<evidence type="ECO:0000313" key="12">
    <source>
        <dbReference type="EMBL" id="MRI84962.1"/>
    </source>
</evidence>
<dbReference type="FunFam" id="3.90.950.10:FF:000001">
    <property type="entry name" value="dITP/XTP pyrophosphatase"/>
    <property type="match status" value="1"/>
</dbReference>
<comment type="cofactor">
    <cofactor evidence="10">
        <name>Mg(2+)</name>
        <dbReference type="ChEBI" id="CHEBI:18420"/>
    </cofactor>
    <text evidence="10">Binds 1 Mg(2+) ion per subunit.</text>
</comment>
<dbReference type="InterPro" id="IPR029001">
    <property type="entry name" value="ITPase-like_fam"/>
</dbReference>
<comment type="subunit">
    <text evidence="2 10">Homodimer.</text>
</comment>
<comment type="catalytic activity">
    <reaction evidence="10">
        <text>ITP + H2O = IMP + diphosphate + H(+)</text>
        <dbReference type="Rhea" id="RHEA:29399"/>
        <dbReference type="ChEBI" id="CHEBI:15377"/>
        <dbReference type="ChEBI" id="CHEBI:15378"/>
        <dbReference type="ChEBI" id="CHEBI:33019"/>
        <dbReference type="ChEBI" id="CHEBI:58053"/>
        <dbReference type="ChEBI" id="CHEBI:61402"/>
        <dbReference type="EC" id="3.6.1.66"/>
    </reaction>
</comment>
<evidence type="ECO:0000256" key="2">
    <source>
        <dbReference type="ARBA" id="ARBA00011738"/>
    </source>
</evidence>
<evidence type="ECO:0000256" key="3">
    <source>
        <dbReference type="ARBA" id="ARBA00022723"/>
    </source>
</evidence>
<proteinExistence type="inferred from homology"/>
<feature type="binding site" evidence="10">
    <location>
        <begin position="152"/>
        <end position="155"/>
    </location>
    <ligand>
        <name>substrate</name>
    </ligand>
</feature>
<dbReference type="GO" id="GO:0005829">
    <property type="term" value="C:cytosol"/>
    <property type="evidence" value="ECO:0007669"/>
    <property type="project" value="TreeGrafter"/>
</dbReference>
<protein>
    <recommendedName>
        <fullName evidence="10">dITP/XTP pyrophosphatase</fullName>
        <ecNumber evidence="10">3.6.1.66</ecNumber>
    </recommendedName>
    <alternativeName>
        <fullName evidence="10">Non-canonical purine NTP pyrophosphatase</fullName>
    </alternativeName>
    <alternativeName>
        <fullName evidence="10">Non-standard purine NTP pyrophosphatase</fullName>
    </alternativeName>
    <alternativeName>
        <fullName evidence="10">Nucleoside-triphosphate diphosphatase</fullName>
    </alternativeName>
    <alternativeName>
        <fullName evidence="10">Nucleoside-triphosphate pyrophosphatase</fullName>
        <shortName evidence="10">NTPase</shortName>
    </alternativeName>
</protein>
<feature type="binding site" evidence="10">
    <location>
        <position position="175"/>
    </location>
    <ligand>
        <name>substrate</name>
    </ligand>
</feature>
<dbReference type="GO" id="GO:0017111">
    <property type="term" value="F:ribonucleoside triphosphate phosphatase activity"/>
    <property type="evidence" value="ECO:0007669"/>
    <property type="project" value="InterPro"/>
</dbReference>
<dbReference type="Gene3D" id="3.90.950.10">
    <property type="match status" value="1"/>
</dbReference>
<dbReference type="SUPFAM" id="SSF52972">
    <property type="entry name" value="ITPase-like"/>
    <property type="match status" value="1"/>
</dbReference>
<evidence type="ECO:0000256" key="7">
    <source>
        <dbReference type="ARBA" id="ARBA00023080"/>
    </source>
</evidence>
<evidence type="ECO:0000256" key="1">
    <source>
        <dbReference type="ARBA" id="ARBA00008023"/>
    </source>
</evidence>
<dbReference type="HAMAP" id="MF_01405">
    <property type="entry name" value="Non_canon_purine_NTPase"/>
    <property type="match status" value="1"/>
</dbReference>
<gene>
    <name evidence="12" type="ORF">GIY09_03485</name>
</gene>
<dbReference type="EC" id="3.6.1.66" evidence="10"/>
<comment type="similarity">
    <text evidence="1 10 11">Belongs to the HAM1 NTPase family.</text>
</comment>
<dbReference type="GO" id="GO:0000166">
    <property type="term" value="F:nucleotide binding"/>
    <property type="evidence" value="ECO:0007669"/>
    <property type="project" value="UniProtKB-KW"/>
</dbReference>
<dbReference type="AlphaFoldDB" id="A0A6I2GGK3"/>
<dbReference type="GO" id="GO:0035870">
    <property type="term" value="F:dITP diphosphatase activity"/>
    <property type="evidence" value="ECO:0007669"/>
    <property type="project" value="UniProtKB-UniRule"/>
</dbReference>
<keyword evidence="6 10" id="KW-0460">Magnesium</keyword>
<dbReference type="PANTHER" id="PTHR11067:SF9">
    <property type="entry name" value="INOSINE TRIPHOSPHATE PYROPHOSPHATASE"/>
    <property type="match status" value="1"/>
</dbReference>
<evidence type="ECO:0000256" key="10">
    <source>
        <dbReference type="HAMAP-Rule" id="MF_01405"/>
    </source>
</evidence>
<dbReference type="Pfam" id="PF01725">
    <property type="entry name" value="Ham1p_like"/>
    <property type="match status" value="1"/>
</dbReference>
<comment type="catalytic activity">
    <reaction evidence="8 10">
        <text>dITP + H2O = dIMP + diphosphate + H(+)</text>
        <dbReference type="Rhea" id="RHEA:28342"/>
        <dbReference type="ChEBI" id="CHEBI:15377"/>
        <dbReference type="ChEBI" id="CHEBI:15378"/>
        <dbReference type="ChEBI" id="CHEBI:33019"/>
        <dbReference type="ChEBI" id="CHEBI:61194"/>
        <dbReference type="ChEBI" id="CHEBI:61382"/>
        <dbReference type="EC" id="3.6.1.66"/>
    </reaction>
</comment>
<dbReference type="GO" id="GO:0046872">
    <property type="term" value="F:metal ion binding"/>
    <property type="evidence" value="ECO:0007669"/>
    <property type="project" value="UniProtKB-KW"/>
</dbReference>
<evidence type="ECO:0000256" key="9">
    <source>
        <dbReference type="ARBA" id="ARBA00052017"/>
    </source>
</evidence>
<comment type="catalytic activity">
    <reaction evidence="9 10">
        <text>XTP + H2O = XMP + diphosphate + H(+)</text>
        <dbReference type="Rhea" id="RHEA:28610"/>
        <dbReference type="ChEBI" id="CHEBI:15377"/>
        <dbReference type="ChEBI" id="CHEBI:15378"/>
        <dbReference type="ChEBI" id="CHEBI:33019"/>
        <dbReference type="ChEBI" id="CHEBI:57464"/>
        <dbReference type="ChEBI" id="CHEBI:61314"/>
        <dbReference type="EC" id="3.6.1.66"/>
    </reaction>
</comment>
<keyword evidence="5 10" id="KW-0378">Hydrolase</keyword>
<feature type="binding site" evidence="10">
    <location>
        <position position="69"/>
    </location>
    <ligand>
        <name>Mg(2+)</name>
        <dbReference type="ChEBI" id="CHEBI:18420"/>
    </ligand>
</feature>
<evidence type="ECO:0000256" key="8">
    <source>
        <dbReference type="ARBA" id="ARBA00051875"/>
    </source>
</evidence>
<dbReference type="GO" id="GO:0036220">
    <property type="term" value="F:ITP diphosphatase activity"/>
    <property type="evidence" value="ECO:0007669"/>
    <property type="project" value="UniProtKB-UniRule"/>
</dbReference>
<sequence length="202" mass="22442">MKVIIASHNKGKINEFKAMFAPLNIEVQSLLDFPELSEVEETGVTFEENARLKAEQIAETLNCITLSDDSGLVVNALNGEPGVYSARYSGEPKDDNRNNLKLLARLKEVEATDRSAYFVSCIVVAHPKMDSLVVEGRAFGEILPELRGVEGFGYDPLFYVEAEGSTFAEIPLERKNQISHRANATKQLLEALPAWLEELKTK</sequence>
<dbReference type="InterPro" id="IPR020922">
    <property type="entry name" value="dITP/XTP_pyrophosphatase"/>
</dbReference>
<dbReference type="CDD" id="cd00515">
    <property type="entry name" value="HAM1"/>
    <property type="match status" value="1"/>
</dbReference>
<keyword evidence="4 10" id="KW-0547">Nucleotide-binding</keyword>
<name>A0A6I2GGK3_9LACT</name>
<evidence type="ECO:0000256" key="4">
    <source>
        <dbReference type="ARBA" id="ARBA00022741"/>
    </source>
</evidence>
<dbReference type="EMBL" id="WJQS01000002">
    <property type="protein sequence ID" value="MRI84962.1"/>
    <property type="molecule type" value="Genomic_DNA"/>
</dbReference>
<dbReference type="NCBIfam" id="NF011397">
    <property type="entry name" value="PRK14822.1"/>
    <property type="match status" value="1"/>
</dbReference>
<dbReference type="Proteomes" id="UP000430975">
    <property type="component" value="Unassembled WGS sequence"/>
</dbReference>
<dbReference type="GO" id="GO:0009117">
    <property type="term" value="P:nucleotide metabolic process"/>
    <property type="evidence" value="ECO:0007669"/>
    <property type="project" value="UniProtKB-KW"/>
</dbReference>
<dbReference type="GO" id="GO:0009146">
    <property type="term" value="P:purine nucleoside triphosphate catabolic process"/>
    <property type="evidence" value="ECO:0007669"/>
    <property type="project" value="UniProtKB-UniRule"/>
</dbReference>
<feature type="binding site" evidence="10">
    <location>
        <begin position="180"/>
        <end position="181"/>
    </location>
    <ligand>
        <name>substrate</name>
    </ligand>
</feature>
<evidence type="ECO:0000256" key="6">
    <source>
        <dbReference type="ARBA" id="ARBA00022842"/>
    </source>
</evidence>
<reference evidence="12 13" key="1">
    <citation type="submission" date="2019-11" db="EMBL/GenBank/DDBJ databases">
        <title>Characterisation of Fundicoccus ignavus gen. nov. sp. nov., a novel genus of the family Aerococcaceae isolated from bulk tank milk.</title>
        <authorList>
            <person name="Siebert A."/>
            <person name="Huptas C."/>
            <person name="Wenning M."/>
            <person name="Scherer S."/>
            <person name="Doll E.V."/>
        </authorList>
    </citation>
    <scope>NUCLEOTIDE SEQUENCE [LARGE SCALE GENOMIC DNA]</scope>
    <source>
        <strain evidence="12 13">WS4759</strain>
    </source>
</reference>
<dbReference type="NCBIfam" id="TIGR00042">
    <property type="entry name" value="RdgB/HAM1 family non-canonical purine NTP pyrophosphatase"/>
    <property type="match status" value="1"/>
</dbReference>
<feature type="active site" description="Proton acceptor" evidence="10">
    <location>
        <position position="69"/>
    </location>
</feature>
<evidence type="ECO:0000256" key="11">
    <source>
        <dbReference type="RuleBase" id="RU003781"/>
    </source>
</evidence>
<dbReference type="PANTHER" id="PTHR11067">
    <property type="entry name" value="INOSINE TRIPHOSPHATE PYROPHOSPHATASE/HAM1 PROTEIN"/>
    <property type="match status" value="1"/>
</dbReference>
<comment type="caution">
    <text evidence="12">The sequence shown here is derived from an EMBL/GenBank/DDBJ whole genome shotgun (WGS) entry which is preliminary data.</text>
</comment>
<feature type="binding site" evidence="10">
    <location>
        <position position="70"/>
    </location>
    <ligand>
        <name>substrate</name>
    </ligand>
</feature>
<accession>A0A6I2GGK3</accession>
<keyword evidence="3 10" id="KW-0479">Metal-binding</keyword>